<dbReference type="Pfam" id="PF01648">
    <property type="entry name" value="ACPS"/>
    <property type="match status" value="1"/>
</dbReference>
<dbReference type="AlphaFoldDB" id="A0A3Q9UJ04"/>
<evidence type="ECO:0000313" key="5">
    <source>
        <dbReference type="EMBL" id="AZZ39337.1"/>
    </source>
</evidence>
<keyword evidence="1" id="KW-0808">Transferase</keyword>
<dbReference type="SUPFAM" id="SSF56214">
    <property type="entry name" value="4'-phosphopantetheinyl transferase"/>
    <property type="match status" value="1"/>
</dbReference>
<accession>A0A3Q9UJ04</accession>
<dbReference type="EMBL" id="CP025570">
    <property type="protein sequence ID" value="AZZ39337.1"/>
    <property type="molecule type" value="Genomic_DNA"/>
</dbReference>
<dbReference type="InterPro" id="IPR037143">
    <property type="entry name" value="4-PPantetheinyl_Trfase_dom_sf"/>
</dbReference>
<keyword evidence="2" id="KW-0479">Metal-binding</keyword>
<dbReference type="Proteomes" id="UP000285875">
    <property type="component" value="Chromosome"/>
</dbReference>
<feature type="domain" description="4'-phosphopantetheinyl transferase" evidence="4">
    <location>
        <begin position="5"/>
        <end position="73"/>
    </location>
</feature>
<dbReference type="KEGG" id="aji:C0Z10_05785"/>
<dbReference type="InterPro" id="IPR004568">
    <property type="entry name" value="Ppantetheine-prot_Trfase_dom"/>
</dbReference>
<evidence type="ECO:0000313" key="6">
    <source>
        <dbReference type="Proteomes" id="UP000285875"/>
    </source>
</evidence>
<reference evidence="6" key="1">
    <citation type="submission" date="2017-12" db="EMBL/GenBank/DDBJ databases">
        <title>Whole genome sequencing of Acidipropionibacterium jensenii strains JS279 and JS280.</title>
        <authorList>
            <person name="Deptula P."/>
            <person name="Laine P."/>
            <person name="Smolander O.-P."/>
            <person name="Paulin L."/>
            <person name="Auvinen P."/>
            <person name="Varmanen P."/>
        </authorList>
    </citation>
    <scope>NUCLEOTIDE SEQUENCE [LARGE SCALE GENOMIC DNA]</scope>
    <source>
        <strain evidence="6">JS280</strain>
    </source>
</reference>
<organism evidence="5 6">
    <name type="scientific">Acidipropionibacterium jensenii</name>
    <dbReference type="NCBI Taxonomy" id="1749"/>
    <lineage>
        <taxon>Bacteria</taxon>
        <taxon>Bacillati</taxon>
        <taxon>Actinomycetota</taxon>
        <taxon>Actinomycetes</taxon>
        <taxon>Propionibacteriales</taxon>
        <taxon>Propionibacteriaceae</taxon>
        <taxon>Acidipropionibacterium</taxon>
    </lineage>
</organism>
<evidence type="ECO:0000256" key="2">
    <source>
        <dbReference type="ARBA" id="ARBA00022723"/>
    </source>
</evidence>
<dbReference type="GO" id="GO:0006633">
    <property type="term" value="P:fatty acid biosynthetic process"/>
    <property type="evidence" value="ECO:0007669"/>
    <property type="project" value="InterPro"/>
</dbReference>
<sequence>MTLRGVGVDVVDLLRFRSLIDRRGQTLARRWFDTEELDQPGDRALNLARSFAVKEAVLKALRPSAVHHPRWREIVAVGDGTSMSVRLSGLVKREADAWGVRSICVTTAVRDQILIATAIAEVAQTSGTSPSSTGLS</sequence>
<evidence type="ECO:0000256" key="1">
    <source>
        <dbReference type="ARBA" id="ARBA00022679"/>
    </source>
</evidence>
<dbReference type="GO" id="GO:0000287">
    <property type="term" value="F:magnesium ion binding"/>
    <property type="evidence" value="ECO:0007669"/>
    <property type="project" value="InterPro"/>
</dbReference>
<name>A0A3Q9UJ04_9ACTN</name>
<dbReference type="Gene3D" id="3.90.470.20">
    <property type="entry name" value="4'-phosphopantetheinyl transferase domain"/>
    <property type="match status" value="1"/>
</dbReference>
<proteinExistence type="predicted"/>
<gene>
    <name evidence="5" type="ORF">C0Z10_05785</name>
</gene>
<keyword evidence="3" id="KW-0460">Magnesium</keyword>
<dbReference type="NCBIfam" id="TIGR00556">
    <property type="entry name" value="pantethn_trn"/>
    <property type="match status" value="1"/>
</dbReference>
<dbReference type="GO" id="GO:0008897">
    <property type="term" value="F:holo-[acyl-carrier-protein] synthase activity"/>
    <property type="evidence" value="ECO:0007669"/>
    <property type="project" value="InterPro"/>
</dbReference>
<dbReference type="InterPro" id="IPR008278">
    <property type="entry name" value="4-PPantetheinyl_Trfase_dom"/>
</dbReference>
<evidence type="ECO:0000256" key="3">
    <source>
        <dbReference type="ARBA" id="ARBA00022842"/>
    </source>
</evidence>
<protein>
    <recommendedName>
        <fullName evidence="4">4'-phosphopantetheinyl transferase domain-containing protein</fullName>
    </recommendedName>
</protein>
<evidence type="ECO:0000259" key="4">
    <source>
        <dbReference type="Pfam" id="PF01648"/>
    </source>
</evidence>